<dbReference type="EMBL" id="JOWA01000088">
    <property type="protein sequence ID" value="KEZ44277.1"/>
    <property type="molecule type" value="Genomic_DNA"/>
</dbReference>
<reference evidence="2 3" key="1">
    <citation type="journal article" date="2014" name="Genome Announc.">
        <title>Draft genome sequence of the pathogenic fungus Scedosporium apiospermum.</title>
        <authorList>
            <person name="Vandeputte P."/>
            <person name="Ghamrawi S."/>
            <person name="Rechenmann M."/>
            <person name="Iltis A."/>
            <person name="Giraud S."/>
            <person name="Fleury M."/>
            <person name="Thornton C."/>
            <person name="Delhaes L."/>
            <person name="Meyer W."/>
            <person name="Papon N."/>
            <person name="Bouchara J.P."/>
        </authorList>
    </citation>
    <scope>NUCLEOTIDE SEQUENCE [LARGE SCALE GENOMIC DNA]</scope>
    <source>
        <strain evidence="2 3">IHEM 14462</strain>
    </source>
</reference>
<gene>
    <name evidence="2" type="ORF">SAPIO_CDS3228</name>
</gene>
<evidence type="ECO:0000313" key="2">
    <source>
        <dbReference type="EMBL" id="KEZ44277.1"/>
    </source>
</evidence>
<keyword evidence="3" id="KW-1185">Reference proteome</keyword>
<feature type="region of interest" description="Disordered" evidence="1">
    <location>
        <begin position="205"/>
        <end position="305"/>
    </location>
</feature>
<evidence type="ECO:0008006" key="4">
    <source>
        <dbReference type="Google" id="ProtNLM"/>
    </source>
</evidence>
<feature type="region of interest" description="Disordered" evidence="1">
    <location>
        <begin position="387"/>
        <end position="414"/>
    </location>
</feature>
<name>A0A084GAB5_PSEDA</name>
<proteinExistence type="predicted"/>
<feature type="compositionally biased region" description="Polar residues" evidence="1">
    <location>
        <begin position="239"/>
        <end position="252"/>
    </location>
</feature>
<protein>
    <recommendedName>
        <fullName evidence="4">Mucin</fullName>
    </recommendedName>
</protein>
<feature type="compositionally biased region" description="Basic and acidic residues" evidence="1">
    <location>
        <begin position="399"/>
        <end position="408"/>
    </location>
</feature>
<dbReference type="VEuPathDB" id="FungiDB:SAPIO_CDS3228"/>
<evidence type="ECO:0000256" key="1">
    <source>
        <dbReference type="SAM" id="MobiDB-lite"/>
    </source>
</evidence>
<dbReference type="RefSeq" id="XP_016644076.1">
    <property type="nucleotide sequence ID" value="XM_016786070.1"/>
</dbReference>
<feature type="compositionally biased region" description="Polar residues" evidence="1">
    <location>
        <begin position="207"/>
        <end position="224"/>
    </location>
</feature>
<dbReference type="HOGENOM" id="CLU_008913_0_1_1"/>
<dbReference type="AlphaFoldDB" id="A0A084GAB5"/>
<dbReference type="GeneID" id="27722300"/>
<comment type="caution">
    <text evidence="2">The sequence shown here is derived from an EMBL/GenBank/DDBJ whole genome shotgun (WGS) entry which is preliminary data.</text>
</comment>
<dbReference type="OrthoDB" id="5380370at2759"/>
<feature type="compositionally biased region" description="Low complexity" evidence="1">
    <location>
        <begin position="283"/>
        <end position="300"/>
    </location>
</feature>
<dbReference type="KEGG" id="sapo:SAPIO_CDS3228"/>
<dbReference type="OMA" id="ANLPDHE"/>
<accession>A0A084GAB5</accession>
<organism evidence="2 3">
    <name type="scientific">Pseudallescheria apiosperma</name>
    <name type="common">Scedosporium apiospermum</name>
    <dbReference type="NCBI Taxonomy" id="563466"/>
    <lineage>
        <taxon>Eukaryota</taxon>
        <taxon>Fungi</taxon>
        <taxon>Dikarya</taxon>
        <taxon>Ascomycota</taxon>
        <taxon>Pezizomycotina</taxon>
        <taxon>Sordariomycetes</taxon>
        <taxon>Hypocreomycetidae</taxon>
        <taxon>Microascales</taxon>
        <taxon>Microascaceae</taxon>
        <taxon>Scedosporium</taxon>
    </lineage>
</organism>
<feature type="region of interest" description="Disordered" evidence="1">
    <location>
        <begin position="120"/>
        <end position="158"/>
    </location>
</feature>
<sequence>MGTCSVCCTRSNLSIYFSTLERLRLTQHPNITLDSSQATNNFYDFSSAPLRLRRARRARGGSDFTTTLPPLAPTPRFRTLSVDTTSQHRSSESQTAFLADKAKTADRKLLSVIPDTVDAGSLETETPSAPVATAHTQERDNIEHSGLNSPDSPEPLSAQIHPHLHEKLPPADMMAGHNSMVPDSFYESFRCLEETSNLDLQLRLDNYPTSNTRPNSPPQKQRNPSFRRHLSISKVHLGLSSQPSSSRPGTKDTSATSTTSPPPSIASFGMPMSPTHGRRRSRALSLRSPGPSIAENVSGPIPVPVPSGLDSTAAAHYQDPEARLKLRVYLASPQKFDEAVEFGFPSTELRPGRRAPEVRPLRKQQSCFVLADDTDKVHTFLSDDKSSVYSDDVSMAEPDSPKTPEPLEKPPATRSYRAASDAGLVAKMASDYNQAAASAREMTLRMTLTRPDLRAGEDQIYGWQQKHVTSGGRKSQSSALREELSPTVVYIREGNSKDSIERQFAAFDQWAPPERGVVKRFWNRVRRQ</sequence>
<dbReference type="Proteomes" id="UP000028545">
    <property type="component" value="Unassembled WGS sequence"/>
</dbReference>
<evidence type="ECO:0000313" key="3">
    <source>
        <dbReference type="Proteomes" id="UP000028545"/>
    </source>
</evidence>